<sequence>MSLEELFRQAECLESGRKSGTLNSIGLNQIGGFFDKVATSDDYSIEGRLFLAQNGVDSARIENIINSIIAEENKSSKENKNGDKTLTYEHIHYPRLANQQVEYMRMQKIDNLWHELLDDALEEVTKTRKNRLVVNMSKNYFPSETSTILPNQSRAETYARKISSFQDPCQVISDSLDALKEVSVNGEPNAKAQFGFFKAFSYILDKNFFTDPDEIGHQATLPDGIRAMVNGSIKFMQEQFLEENLKNAKTREAIDLYVQDKYPDAMAPWAQIWVALRSGLYDVVSQIVDQYTRNKRKSDLLDFMEALNTFVINKTELPTPEARLKLLNDVSTGLTDDPFRQQCMVFAVGQEIPTNSSVALSAEDFIFSLIQPLRFTSPTSGIDISLLASVQDTIYNEANQVFPDSGFILPLLLLLSLNFEYCGQELAKCTIYPCEIVHACIALKSAKLWDSPAITNMIGQFVSFLPAIYIGRAVDYLSFAGDHKLLTNYLLTIDPSIARLSLEGREAARQLIQQDIAESVISVRSLKLTSIIGNFEDGFQIVEGLADDEILSKEDIYCAVGLVTDLIEEFHMRGDILKEQRTQRIAFGFAFAALSLSNEIGLSNLEKLIEDCEKLNKTVYDDNLFETNAVNTVRCLCHVAKVYSYLARGDTESAIRMASQPPHVIPMKQEFVKKAKAFISPQLLDASDVEVARTMVGFDLDGTVRAVFAGSNVGNDVFALCVRMIGDVVARLAAEVKRLNNNTALQALQTFLESTKINQ</sequence>
<gene>
    <name evidence="4" type="ORF">TVAG_076100</name>
</gene>
<dbReference type="EMBL" id="DS113181">
    <property type="protein sequence ID" value="EAY22863.1"/>
    <property type="molecule type" value="Genomic_DNA"/>
</dbReference>
<comment type="similarity">
    <text evidence="2">Belongs to the nucleoporin interacting component (NIC) family.</text>
</comment>
<dbReference type="RefSeq" id="XP_001583849.1">
    <property type="nucleotide sequence ID" value="XM_001583799.1"/>
</dbReference>
<dbReference type="GO" id="GO:0016973">
    <property type="term" value="P:poly(A)+ mRNA export from nucleus"/>
    <property type="evidence" value="ECO:0000318"/>
    <property type="project" value="GO_Central"/>
</dbReference>
<evidence type="ECO:0000256" key="1">
    <source>
        <dbReference type="ARBA" id="ARBA00004259"/>
    </source>
</evidence>
<reference evidence="4" key="2">
    <citation type="journal article" date="2007" name="Science">
        <title>Draft genome sequence of the sexually transmitted pathogen Trichomonas vaginalis.</title>
        <authorList>
            <person name="Carlton J.M."/>
            <person name="Hirt R.P."/>
            <person name="Silva J.C."/>
            <person name="Delcher A.L."/>
            <person name="Schatz M."/>
            <person name="Zhao Q."/>
            <person name="Wortman J.R."/>
            <person name="Bidwell S.L."/>
            <person name="Alsmark U.C.M."/>
            <person name="Besteiro S."/>
            <person name="Sicheritz-Ponten T."/>
            <person name="Noel C.J."/>
            <person name="Dacks J.B."/>
            <person name="Foster P.G."/>
            <person name="Simillion C."/>
            <person name="Van de Peer Y."/>
            <person name="Miranda-Saavedra D."/>
            <person name="Barton G.J."/>
            <person name="Westrop G.D."/>
            <person name="Mueller S."/>
            <person name="Dessi D."/>
            <person name="Fiori P.L."/>
            <person name="Ren Q."/>
            <person name="Paulsen I."/>
            <person name="Zhang H."/>
            <person name="Bastida-Corcuera F.D."/>
            <person name="Simoes-Barbosa A."/>
            <person name="Brown M.T."/>
            <person name="Hayes R.D."/>
            <person name="Mukherjee M."/>
            <person name="Okumura C.Y."/>
            <person name="Schneider R."/>
            <person name="Smith A.J."/>
            <person name="Vanacova S."/>
            <person name="Villalvazo M."/>
            <person name="Haas B.J."/>
            <person name="Pertea M."/>
            <person name="Feldblyum T.V."/>
            <person name="Utterback T.R."/>
            <person name="Shu C.L."/>
            <person name="Osoegawa K."/>
            <person name="de Jong P.J."/>
            <person name="Hrdy I."/>
            <person name="Horvathova L."/>
            <person name="Zubacova Z."/>
            <person name="Dolezal P."/>
            <person name="Malik S.B."/>
            <person name="Logsdon J.M. Jr."/>
            <person name="Henze K."/>
            <person name="Gupta A."/>
            <person name="Wang C.C."/>
            <person name="Dunne R.L."/>
            <person name="Upcroft J.A."/>
            <person name="Upcroft P."/>
            <person name="White O."/>
            <person name="Salzberg S.L."/>
            <person name="Tang P."/>
            <person name="Chiu C.-H."/>
            <person name="Lee Y.-S."/>
            <person name="Embley T.M."/>
            <person name="Coombs G.H."/>
            <person name="Mottram J.C."/>
            <person name="Tachezy J."/>
            <person name="Fraser-Liggett C.M."/>
            <person name="Johnson P.J."/>
        </authorList>
    </citation>
    <scope>NUCLEOTIDE SEQUENCE [LARGE SCALE GENOMIC DNA]</scope>
    <source>
        <strain evidence="4">G3</strain>
    </source>
</reference>
<dbReference type="InParanoid" id="A2D9K7"/>
<protein>
    <submittedName>
        <fullName evidence="4">Uncharacterized protein</fullName>
    </submittedName>
</protein>
<dbReference type="AlphaFoldDB" id="A2D9K7"/>
<dbReference type="PANTHER" id="PTHR11225:SF4">
    <property type="entry name" value="NUCLEAR PORE COMPLEX PROTEIN NUP93"/>
    <property type="match status" value="1"/>
</dbReference>
<evidence type="ECO:0000313" key="4">
    <source>
        <dbReference type="EMBL" id="EAY22863.1"/>
    </source>
</evidence>
<proteinExistence type="inferred from homology"/>
<keyword evidence="5" id="KW-1185">Reference proteome</keyword>
<comment type="subcellular location">
    <subcellularLocation>
        <location evidence="1">Nucleus envelope</location>
    </subcellularLocation>
</comment>
<evidence type="ECO:0000256" key="3">
    <source>
        <dbReference type="ARBA" id="ARBA00023242"/>
    </source>
</evidence>
<dbReference type="VEuPathDB" id="TrichDB:TVAG_076100"/>
<name>A2D9K7_TRIV3</name>
<dbReference type="PANTHER" id="PTHR11225">
    <property type="entry name" value="NUCLEAR PORE COMPLEX PROTEIN NUP93 NUCLEOPORIN NUP93 DEAD EYE PROTEIN"/>
    <property type="match status" value="1"/>
</dbReference>
<reference evidence="4" key="1">
    <citation type="submission" date="2006-10" db="EMBL/GenBank/DDBJ databases">
        <authorList>
            <person name="Amadeo P."/>
            <person name="Zhao Q."/>
            <person name="Wortman J."/>
            <person name="Fraser-Liggett C."/>
            <person name="Carlton J."/>
        </authorList>
    </citation>
    <scope>NUCLEOTIDE SEQUENCE</scope>
    <source>
        <strain evidence="4">G3</strain>
    </source>
</reference>
<dbReference type="Proteomes" id="UP000001542">
    <property type="component" value="Unassembled WGS sequence"/>
</dbReference>
<dbReference type="GO" id="GO:0017056">
    <property type="term" value="F:structural constituent of nuclear pore"/>
    <property type="evidence" value="ECO:0000318"/>
    <property type="project" value="GO_Central"/>
</dbReference>
<dbReference type="OrthoDB" id="10627885at2759"/>
<dbReference type="VEuPathDB" id="TrichDB:TVAGG3_0293030"/>
<evidence type="ECO:0000256" key="2">
    <source>
        <dbReference type="ARBA" id="ARBA00010186"/>
    </source>
</evidence>
<organism evidence="4 5">
    <name type="scientific">Trichomonas vaginalis (strain ATCC PRA-98 / G3)</name>
    <dbReference type="NCBI Taxonomy" id="412133"/>
    <lineage>
        <taxon>Eukaryota</taxon>
        <taxon>Metamonada</taxon>
        <taxon>Parabasalia</taxon>
        <taxon>Trichomonadida</taxon>
        <taxon>Trichomonadidae</taxon>
        <taxon>Trichomonas</taxon>
    </lineage>
</organism>
<dbReference type="SMR" id="A2D9K7"/>
<dbReference type="InterPro" id="IPR007231">
    <property type="entry name" value="Nucleoporin_int_Nup93/Nic96"/>
</dbReference>
<keyword evidence="3" id="KW-0539">Nucleus</keyword>
<evidence type="ECO:0000313" key="5">
    <source>
        <dbReference type="Proteomes" id="UP000001542"/>
    </source>
</evidence>
<dbReference type="GO" id="GO:0005643">
    <property type="term" value="C:nuclear pore"/>
    <property type="evidence" value="ECO:0000318"/>
    <property type="project" value="GO_Central"/>
</dbReference>
<accession>A2D9K7</accession>
<dbReference type="KEGG" id="tva:5468422"/>
<dbReference type="GO" id="GO:0006606">
    <property type="term" value="P:protein import into nucleus"/>
    <property type="evidence" value="ECO:0000318"/>
    <property type="project" value="GO_Central"/>
</dbReference>